<keyword evidence="3" id="KW-1185">Reference proteome</keyword>
<sequence>MYRMYDVVIVGGGPSGATLARLIDQSKSVLIIEKTDEKSISKLCGGLIAPDAQRMLGKFGLFLPKKVLVDPQMFYVESYDLETKNKQRYQRFYLNINRKDFDNWLLKLVDRNVSISRNTKYLSHEYSGDSITIQIEKNGKRDFVESKILVGADGSQSQVRRKTFNDFRYITKYISIQSEIVGGVILPCYEVYFDRGLTDFYGWTIPKNGTNIIGIALQGKDAREKYERYLKNVLGNNFQEVSRRSTVIIRPRRLNDHKTDKDNRVFLIGEAAGFISPSSAEGLSYAFRSAEALAASINSGKNTGKDYRKRSLRIKFNLFMKNIKSIFMYTKFLRNLIFKLGIRKL</sequence>
<organism evidence="2 3">
    <name type="scientific">Marispirochaeta aestuarii</name>
    <dbReference type="NCBI Taxonomy" id="1963862"/>
    <lineage>
        <taxon>Bacteria</taxon>
        <taxon>Pseudomonadati</taxon>
        <taxon>Spirochaetota</taxon>
        <taxon>Spirochaetia</taxon>
        <taxon>Spirochaetales</taxon>
        <taxon>Spirochaetaceae</taxon>
        <taxon>Marispirochaeta</taxon>
    </lineage>
</organism>
<dbReference type="PRINTS" id="PR00420">
    <property type="entry name" value="RNGMNOXGNASE"/>
</dbReference>
<dbReference type="InterPro" id="IPR002938">
    <property type="entry name" value="FAD-bd"/>
</dbReference>
<reference evidence="2 3" key="1">
    <citation type="submission" date="2017-03" db="EMBL/GenBank/DDBJ databases">
        <title>Draft Genome sequence of Marispirochaeta sp. strain JC444.</title>
        <authorList>
            <person name="Shivani Y."/>
            <person name="Subhash Y."/>
            <person name="Sasikala C."/>
            <person name="Ramana C."/>
        </authorList>
    </citation>
    <scope>NUCLEOTIDE SEQUENCE [LARGE SCALE GENOMIC DNA]</scope>
    <source>
        <strain evidence="2 3">JC444</strain>
    </source>
</reference>
<evidence type="ECO:0000259" key="1">
    <source>
        <dbReference type="Pfam" id="PF01494"/>
    </source>
</evidence>
<dbReference type="InterPro" id="IPR050407">
    <property type="entry name" value="Geranylgeranyl_reductase"/>
</dbReference>
<comment type="caution">
    <text evidence="2">The sequence shown here is derived from an EMBL/GenBank/DDBJ whole genome shotgun (WGS) entry which is preliminary data.</text>
</comment>
<gene>
    <name evidence="2" type="ORF">B4O97_18755</name>
</gene>
<protein>
    <recommendedName>
        <fullName evidence="1">FAD-binding domain-containing protein</fullName>
    </recommendedName>
</protein>
<dbReference type="Proteomes" id="UP000192343">
    <property type="component" value="Unassembled WGS sequence"/>
</dbReference>
<dbReference type="InterPro" id="IPR036188">
    <property type="entry name" value="FAD/NAD-bd_sf"/>
</dbReference>
<feature type="domain" description="FAD-binding" evidence="1">
    <location>
        <begin position="5"/>
        <end position="162"/>
    </location>
</feature>
<dbReference type="SUPFAM" id="SSF51905">
    <property type="entry name" value="FAD/NAD(P)-binding domain"/>
    <property type="match status" value="1"/>
</dbReference>
<accession>A0A1Y1RT14</accession>
<dbReference type="Gene3D" id="3.50.50.60">
    <property type="entry name" value="FAD/NAD(P)-binding domain"/>
    <property type="match status" value="1"/>
</dbReference>
<proteinExistence type="predicted"/>
<dbReference type="PANTHER" id="PTHR42685">
    <property type="entry name" value="GERANYLGERANYL DIPHOSPHATE REDUCTASE"/>
    <property type="match status" value="1"/>
</dbReference>
<dbReference type="PANTHER" id="PTHR42685:SF22">
    <property type="entry name" value="CONDITIONED MEDIUM FACTOR RECEPTOR 1"/>
    <property type="match status" value="1"/>
</dbReference>
<dbReference type="Pfam" id="PF01494">
    <property type="entry name" value="FAD_binding_3"/>
    <property type="match status" value="1"/>
</dbReference>
<dbReference type="STRING" id="1963862.B4O97_18755"/>
<name>A0A1Y1RT14_9SPIO</name>
<evidence type="ECO:0000313" key="3">
    <source>
        <dbReference type="Proteomes" id="UP000192343"/>
    </source>
</evidence>
<dbReference type="EMBL" id="MWQY01000038">
    <property type="protein sequence ID" value="ORC29893.1"/>
    <property type="molecule type" value="Genomic_DNA"/>
</dbReference>
<dbReference type="GO" id="GO:0071949">
    <property type="term" value="F:FAD binding"/>
    <property type="evidence" value="ECO:0007669"/>
    <property type="project" value="InterPro"/>
</dbReference>
<dbReference type="NCBIfam" id="NF008519">
    <property type="entry name" value="PRK11445.1"/>
    <property type="match status" value="1"/>
</dbReference>
<dbReference type="AlphaFoldDB" id="A0A1Y1RT14"/>
<evidence type="ECO:0000313" key="2">
    <source>
        <dbReference type="EMBL" id="ORC29893.1"/>
    </source>
</evidence>